<sequence length="201" mass="22238">MLCLKPLSILFAFYVALACCLPAQAAPLDSLAARAPERAADELSKLLEIATDGKLVPFKLYYQGQIDVGTQFHDLWNSINNITLWIDEKPGFKVRGARALQVLGHAHIQNYHLFATDLIKDEVYIKVRAALHDLDLFQEVSKLLSVWQAVVGELLPSVPTEDPASKDWVSKLNGIVADLQTVVDKHDPTRTLPPLVSGGTW</sequence>
<dbReference type="RefSeq" id="XP_025373598.1">
    <property type="nucleotide sequence ID" value="XM_025515764.1"/>
</dbReference>
<dbReference type="PROSITE" id="PS51257">
    <property type="entry name" value="PROKAR_LIPOPROTEIN"/>
    <property type="match status" value="1"/>
</dbReference>
<dbReference type="GeneID" id="37037634"/>
<accession>A0A316WBX7</accession>
<feature type="chain" id="PRO_5016285365" evidence="1">
    <location>
        <begin position="26"/>
        <end position="201"/>
    </location>
</feature>
<evidence type="ECO:0000313" key="2">
    <source>
        <dbReference type="EMBL" id="PWN46438.1"/>
    </source>
</evidence>
<proteinExistence type="predicted"/>
<name>A0A316WBX7_9BASI</name>
<feature type="signal peptide" evidence="1">
    <location>
        <begin position="1"/>
        <end position="25"/>
    </location>
</feature>
<gene>
    <name evidence="2" type="ORF">IE81DRAFT_344046</name>
</gene>
<organism evidence="2 3">
    <name type="scientific">Ceraceosorus guamensis</name>
    <dbReference type="NCBI Taxonomy" id="1522189"/>
    <lineage>
        <taxon>Eukaryota</taxon>
        <taxon>Fungi</taxon>
        <taxon>Dikarya</taxon>
        <taxon>Basidiomycota</taxon>
        <taxon>Ustilaginomycotina</taxon>
        <taxon>Exobasidiomycetes</taxon>
        <taxon>Ceraceosorales</taxon>
        <taxon>Ceraceosoraceae</taxon>
        <taxon>Ceraceosorus</taxon>
    </lineage>
</organism>
<protein>
    <submittedName>
        <fullName evidence="2">Uncharacterized protein</fullName>
    </submittedName>
</protein>
<dbReference type="OrthoDB" id="10282493at2759"/>
<keyword evidence="3" id="KW-1185">Reference proteome</keyword>
<evidence type="ECO:0000313" key="3">
    <source>
        <dbReference type="Proteomes" id="UP000245783"/>
    </source>
</evidence>
<reference evidence="2 3" key="1">
    <citation type="journal article" date="2018" name="Mol. Biol. Evol.">
        <title>Broad Genomic Sampling Reveals a Smut Pathogenic Ancestry of the Fungal Clade Ustilaginomycotina.</title>
        <authorList>
            <person name="Kijpornyongpan T."/>
            <person name="Mondo S.J."/>
            <person name="Barry K."/>
            <person name="Sandor L."/>
            <person name="Lee J."/>
            <person name="Lipzen A."/>
            <person name="Pangilinan J."/>
            <person name="LaButti K."/>
            <person name="Hainaut M."/>
            <person name="Henrissat B."/>
            <person name="Grigoriev I.V."/>
            <person name="Spatafora J.W."/>
            <person name="Aime M.C."/>
        </authorList>
    </citation>
    <scope>NUCLEOTIDE SEQUENCE [LARGE SCALE GENOMIC DNA]</scope>
    <source>
        <strain evidence="2 3">MCA 4658</strain>
    </source>
</reference>
<dbReference type="Proteomes" id="UP000245783">
    <property type="component" value="Unassembled WGS sequence"/>
</dbReference>
<keyword evidence="1" id="KW-0732">Signal</keyword>
<dbReference type="InParanoid" id="A0A316WBX7"/>
<evidence type="ECO:0000256" key="1">
    <source>
        <dbReference type="SAM" id="SignalP"/>
    </source>
</evidence>
<dbReference type="AlphaFoldDB" id="A0A316WBX7"/>
<dbReference type="EMBL" id="KZ819351">
    <property type="protein sequence ID" value="PWN46438.1"/>
    <property type="molecule type" value="Genomic_DNA"/>
</dbReference>